<dbReference type="PANTHER" id="PTHR23520">
    <property type="entry name" value="TRANSPORTER, PUTATIVE (AFU_ORTHOLOGUE AFUA_3G04000)-RELATED"/>
    <property type="match status" value="1"/>
</dbReference>
<proteinExistence type="predicted"/>
<evidence type="ECO:0000256" key="6">
    <source>
        <dbReference type="SAM" id="Phobius"/>
    </source>
</evidence>
<evidence type="ECO:0000256" key="4">
    <source>
        <dbReference type="ARBA" id="ARBA00022989"/>
    </source>
</evidence>
<comment type="caution">
    <text evidence="8">The sequence shown here is derived from an EMBL/GenBank/DDBJ whole genome shotgun (WGS) entry which is preliminary data.</text>
</comment>
<keyword evidence="3 6" id="KW-0812">Transmembrane</keyword>
<dbReference type="PROSITE" id="PS50850">
    <property type="entry name" value="MFS"/>
    <property type="match status" value="1"/>
</dbReference>
<reference evidence="8 9" key="1">
    <citation type="submission" date="2021-03" db="EMBL/GenBank/DDBJ databases">
        <title>Genomic Encyclopedia of Type Strains, Phase IV (KMG-IV): sequencing the most valuable type-strain genomes for metagenomic binning, comparative biology and taxonomic classification.</title>
        <authorList>
            <person name="Goeker M."/>
        </authorList>
    </citation>
    <scope>NUCLEOTIDE SEQUENCE [LARGE SCALE GENOMIC DNA]</scope>
    <source>
        <strain evidence="8 9">DSM 27512</strain>
    </source>
</reference>
<dbReference type="EMBL" id="JAGGLI010000025">
    <property type="protein sequence ID" value="MBP2028317.1"/>
    <property type="molecule type" value="Genomic_DNA"/>
</dbReference>
<dbReference type="Gene3D" id="1.20.1250.20">
    <property type="entry name" value="MFS general substrate transporter like domains"/>
    <property type="match status" value="2"/>
</dbReference>
<feature type="transmembrane region" description="Helical" evidence="6">
    <location>
        <begin position="170"/>
        <end position="193"/>
    </location>
</feature>
<protein>
    <submittedName>
        <fullName evidence="8">MFS family permease</fullName>
    </submittedName>
</protein>
<dbReference type="InterPro" id="IPR011701">
    <property type="entry name" value="MFS"/>
</dbReference>
<dbReference type="Proteomes" id="UP001314903">
    <property type="component" value="Unassembled WGS sequence"/>
</dbReference>
<dbReference type="SUPFAM" id="SSF103473">
    <property type="entry name" value="MFS general substrate transporter"/>
    <property type="match status" value="1"/>
</dbReference>
<evidence type="ECO:0000313" key="8">
    <source>
        <dbReference type="EMBL" id="MBP2028317.1"/>
    </source>
</evidence>
<evidence type="ECO:0000313" key="9">
    <source>
        <dbReference type="Proteomes" id="UP001314903"/>
    </source>
</evidence>
<feature type="transmembrane region" description="Helical" evidence="6">
    <location>
        <begin position="375"/>
        <end position="395"/>
    </location>
</feature>
<evidence type="ECO:0000256" key="2">
    <source>
        <dbReference type="ARBA" id="ARBA00022448"/>
    </source>
</evidence>
<accession>A0ABS4KKK7</accession>
<feature type="transmembrane region" description="Helical" evidence="6">
    <location>
        <begin position="52"/>
        <end position="71"/>
    </location>
</feature>
<keyword evidence="2" id="KW-0813">Transport</keyword>
<name>A0ABS4KKK7_9FIRM</name>
<keyword evidence="9" id="KW-1185">Reference proteome</keyword>
<feature type="transmembrane region" description="Helical" evidence="6">
    <location>
        <begin position="224"/>
        <end position="244"/>
    </location>
</feature>
<feature type="transmembrane region" description="Helical" evidence="6">
    <location>
        <begin position="100"/>
        <end position="115"/>
    </location>
</feature>
<evidence type="ECO:0000259" key="7">
    <source>
        <dbReference type="PROSITE" id="PS50850"/>
    </source>
</evidence>
<dbReference type="Pfam" id="PF07690">
    <property type="entry name" value="MFS_1"/>
    <property type="match status" value="2"/>
</dbReference>
<feature type="transmembrane region" description="Helical" evidence="6">
    <location>
        <begin position="78"/>
        <end position="94"/>
    </location>
</feature>
<dbReference type="PANTHER" id="PTHR23520:SF5">
    <property type="entry name" value="TRANSPORTER, PUTATIVE (AFU_ORTHOLOGUE AFUA_3G04000)-RELATED"/>
    <property type="match status" value="1"/>
</dbReference>
<comment type="subcellular location">
    <subcellularLocation>
        <location evidence="1">Cell membrane</location>
        <topology evidence="1">Multi-pass membrane protein</topology>
    </subcellularLocation>
</comment>
<dbReference type="InterPro" id="IPR020846">
    <property type="entry name" value="MFS_dom"/>
</dbReference>
<feature type="transmembrane region" description="Helical" evidence="6">
    <location>
        <begin position="256"/>
        <end position="279"/>
    </location>
</feature>
<evidence type="ECO:0000256" key="1">
    <source>
        <dbReference type="ARBA" id="ARBA00004651"/>
    </source>
</evidence>
<keyword evidence="5 6" id="KW-0472">Membrane</keyword>
<feature type="domain" description="Major facilitator superfamily (MFS) profile" evidence="7">
    <location>
        <begin position="12"/>
        <end position="400"/>
    </location>
</feature>
<dbReference type="InterPro" id="IPR036259">
    <property type="entry name" value="MFS_trans_sf"/>
</dbReference>
<keyword evidence="4 6" id="KW-1133">Transmembrane helix</keyword>
<organism evidence="8 9">
    <name type="scientific">Acetoanaerobium pronyense</name>
    <dbReference type="NCBI Taxonomy" id="1482736"/>
    <lineage>
        <taxon>Bacteria</taxon>
        <taxon>Bacillati</taxon>
        <taxon>Bacillota</taxon>
        <taxon>Clostridia</taxon>
        <taxon>Peptostreptococcales</taxon>
        <taxon>Filifactoraceae</taxon>
        <taxon>Acetoanaerobium</taxon>
    </lineage>
</organism>
<feature type="transmembrane region" description="Helical" evidence="6">
    <location>
        <begin position="15"/>
        <end position="37"/>
    </location>
</feature>
<sequence length="410" mass="44674">MDQGEKKGLGKNINLYLTANLLISFAYGIFMMFAALYLKEVGYGENFVGKMLSSHTLSTAIFSVFGAYLVGRIGKKKSILIGIFGLFFGMLLMVKVDSSYLIIMMGILSGFGYAIKNTVEAMFLTENAPIESRVLAFSMNFTAMNLGMTSSNLMGGFISDFLSNYLGSVGALSAVLSMGGFIVLIAAIPVLMLHENKIIHRRTVSEYLLGYKNILISSKSANRFLLFNGTIGMGAGMVVPFFSVYLKYSLNVDDSIVGSILSFSQFGCVLGGLLIPVLVGKIGAHRAIVLCQLLSIPFLISIAFPQGILLIAISFFMRSSLMNMAFPLIQNIGMEMVHPLDRANLSSLMSLSGNLTRALGISVGGFIMENYSYNMPYYFTVGLYLIATSMFVFMFKGEVLRKESPTYGAS</sequence>
<evidence type="ECO:0000256" key="3">
    <source>
        <dbReference type="ARBA" id="ARBA00022692"/>
    </source>
</evidence>
<feature type="transmembrane region" description="Helical" evidence="6">
    <location>
        <begin position="135"/>
        <end position="158"/>
    </location>
</feature>
<feature type="transmembrane region" description="Helical" evidence="6">
    <location>
        <begin position="291"/>
        <end position="317"/>
    </location>
</feature>
<dbReference type="RefSeq" id="WP_209661367.1">
    <property type="nucleotide sequence ID" value="NZ_JAGGLI010000025.1"/>
</dbReference>
<evidence type="ECO:0000256" key="5">
    <source>
        <dbReference type="ARBA" id="ARBA00023136"/>
    </source>
</evidence>
<gene>
    <name evidence="8" type="ORF">J2Z35_002118</name>
</gene>